<name>N1Q7L2_PSEFD</name>
<organism evidence="2 3">
    <name type="scientific">Pseudocercospora fijiensis (strain CIRAD86)</name>
    <name type="common">Black leaf streak disease fungus</name>
    <name type="synonym">Mycosphaerella fijiensis</name>
    <dbReference type="NCBI Taxonomy" id="383855"/>
    <lineage>
        <taxon>Eukaryota</taxon>
        <taxon>Fungi</taxon>
        <taxon>Dikarya</taxon>
        <taxon>Ascomycota</taxon>
        <taxon>Pezizomycotina</taxon>
        <taxon>Dothideomycetes</taxon>
        <taxon>Dothideomycetidae</taxon>
        <taxon>Mycosphaerellales</taxon>
        <taxon>Mycosphaerellaceae</taxon>
        <taxon>Pseudocercospora</taxon>
    </lineage>
</organism>
<feature type="compositionally biased region" description="Basic and acidic residues" evidence="1">
    <location>
        <begin position="90"/>
        <end position="99"/>
    </location>
</feature>
<dbReference type="EMBL" id="KB446555">
    <property type="protein sequence ID" value="EME88694.1"/>
    <property type="molecule type" value="Genomic_DNA"/>
</dbReference>
<accession>N1Q7L2</accession>
<proteinExistence type="predicted"/>
<dbReference type="VEuPathDB" id="FungiDB:MYCFIDRAFT_170278"/>
<evidence type="ECO:0000313" key="3">
    <source>
        <dbReference type="Proteomes" id="UP000016932"/>
    </source>
</evidence>
<dbReference type="Proteomes" id="UP000016932">
    <property type="component" value="Unassembled WGS sequence"/>
</dbReference>
<reference evidence="2 3" key="1">
    <citation type="journal article" date="2012" name="PLoS Pathog.">
        <title>Diverse lifestyles and strategies of plant pathogenesis encoded in the genomes of eighteen Dothideomycetes fungi.</title>
        <authorList>
            <person name="Ohm R.A."/>
            <person name="Feau N."/>
            <person name="Henrissat B."/>
            <person name="Schoch C.L."/>
            <person name="Horwitz B.A."/>
            <person name="Barry K.W."/>
            <person name="Condon B.J."/>
            <person name="Copeland A.C."/>
            <person name="Dhillon B."/>
            <person name="Glaser F."/>
            <person name="Hesse C.N."/>
            <person name="Kosti I."/>
            <person name="LaButti K."/>
            <person name="Lindquist E.A."/>
            <person name="Lucas S."/>
            <person name="Salamov A.A."/>
            <person name="Bradshaw R.E."/>
            <person name="Ciuffetti L."/>
            <person name="Hamelin R.C."/>
            <person name="Kema G.H.J."/>
            <person name="Lawrence C."/>
            <person name="Scott J.A."/>
            <person name="Spatafora J.W."/>
            <person name="Turgeon B.G."/>
            <person name="de Wit P.J.G.M."/>
            <person name="Zhong S."/>
            <person name="Goodwin S.B."/>
            <person name="Grigoriev I.V."/>
        </authorList>
    </citation>
    <scope>NUCLEOTIDE SEQUENCE [LARGE SCALE GENOMIC DNA]</scope>
    <source>
        <strain evidence="2 3">CIRAD86</strain>
    </source>
</reference>
<evidence type="ECO:0000256" key="1">
    <source>
        <dbReference type="SAM" id="MobiDB-lite"/>
    </source>
</evidence>
<keyword evidence="3" id="KW-1185">Reference proteome</keyword>
<dbReference type="KEGG" id="pfj:MYCFIDRAFT_170278"/>
<gene>
    <name evidence="2" type="ORF">MYCFIDRAFT_170278</name>
</gene>
<dbReference type="GeneID" id="19332468"/>
<feature type="region of interest" description="Disordered" evidence="1">
    <location>
        <begin position="71"/>
        <end position="99"/>
    </location>
</feature>
<dbReference type="RefSeq" id="XP_007921623.1">
    <property type="nucleotide sequence ID" value="XM_007923432.1"/>
</dbReference>
<dbReference type="STRING" id="383855.N1Q7L2"/>
<dbReference type="HOGENOM" id="CLU_781033_0_0_1"/>
<evidence type="ECO:0000313" key="2">
    <source>
        <dbReference type="EMBL" id="EME88694.1"/>
    </source>
</evidence>
<dbReference type="eggNOG" id="ENOG502SBUJ">
    <property type="taxonomic scope" value="Eukaryota"/>
</dbReference>
<dbReference type="AlphaFoldDB" id="N1Q7L2"/>
<protein>
    <submittedName>
        <fullName evidence="2">Uncharacterized protein</fullName>
    </submittedName>
</protein>
<sequence>MYGPPYALRLGIRSLSGLASRLQIFVLHNPQTQHPLQPQSCLQVKEVGAFRNPSPNPAKSAAETQTYANRALTEQPKPKKKAVEEDEDDKAFKAKQAADKKAREEMAKKAGYQEERKEIGDFLMGYDVMCTAEDSGIAQAFREIYHCKVFLCVILMLHSPLNLPRTMPGDDVVTARRFGLEDSQSGRTLLKGLSRAAHDCLILMSVERSAPFPIVPRLQPNRWTRIYRREAKVRQQQQQNHRARLFSKQLPRATTLMKSKKWCESQQKLPCANRKENSPAAAAEATTQHSRTTLCNAVSNTRHHRFLKAQSVGIEIGKIEDFYTALRSSDHGEYARMVVTRNFERRPRNEVNECC</sequence>